<reference evidence="2" key="1">
    <citation type="journal article" date="2019" name="Int. J. Syst. Evol. Microbiol.">
        <title>The Global Catalogue of Microorganisms (GCM) 10K type strain sequencing project: providing services to taxonomists for standard genome sequencing and annotation.</title>
        <authorList>
            <consortium name="The Broad Institute Genomics Platform"/>
            <consortium name="The Broad Institute Genome Sequencing Center for Infectious Disease"/>
            <person name="Wu L."/>
            <person name="Ma J."/>
        </authorList>
    </citation>
    <scope>NUCLEOTIDE SEQUENCE [LARGE SCALE GENOMIC DNA]</scope>
    <source>
        <strain evidence="2">CGMCC 4.7204</strain>
    </source>
</reference>
<evidence type="ECO:0000313" key="1">
    <source>
        <dbReference type="EMBL" id="MFC4128876.1"/>
    </source>
</evidence>
<dbReference type="EMBL" id="JBHSBA010000016">
    <property type="protein sequence ID" value="MFC4128876.1"/>
    <property type="molecule type" value="Genomic_DNA"/>
</dbReference>
<dbReference type="Proteomes" id="UP001595767">
    <property type="component" value="Unassembled WGS sequence"/>
</dbReference>
<organism evidence="1 2">
    <name type="scientific">Nocardia rhizosphaerae</name>
    <dbReference type="NCBI Taxonomy" id="1691571"/>
    <lineage>
        <taxon>Bacteria</taxon>
        <taxon>Bacillati</taxon>
        <taxon>Actinomycetota</taxon>
        <taxon>Actinomycetes</taxon>
        <taxon>Mycobacteriales</taxon>
        <taxon>Nocardiaceae</taxon>
        <taxon>Nocardia</taxon>
    </lineage>
</organism>
<proteinExistence type="predicted"/>
<sequence length="40" mass="4198">MSKTATSLVAAVVVVLTWWFVTPRFLGAMVAASAGINDTD</sequence>
<accession>A0ABV8LD93</accession>
<gene>
    <name evidence="1" type="ORF">ACFOW8_28475</name>
</gene>
<evidence type="ECO:0000313" key="2">
    <source>
        <dbReference type="Proteomes" id="UP001595767"/>
    </source>
</evidence>
<name>A0ABV8LD93_9NOCA</name>
<protein>
    <submittedName>
        <fullName evidence="1">Uncharacterized protein</fullName>
    </submittedName>
</protein>
<comment type="caution">
    <text evidence="1">The sequence shown here is derived from an EMBL/GenBank/DDBJ whole genome shotgun (WGS) entry which is preliminary data.</text>
</comment>
<dbReference type="RefSeq" id="WP_378554748.1">
    <property type="nucleotide sequence ID" value="NZ_JBHSBA010000016.1"/>
</dbReference>
<keyword evidence="2" id="KW-1185">Reference proteome</keyword>